<dbReference type="HOGENOM" id="CLU_2468863_0_0_1"/>
<dbReference type="VEuPathDB" id="FungiDB:CHGG_10393"/>
<dbReference type="EMBL" id="CH408035">
    <property type="protein sequence ID" value="EAQ83989.1"/>
    <property type="molecule type" value="Genomic_DNA"/>
</dbReference>
<organism evidence="1 2">
    <name type="scientific">Chaetomium globosum (strain ATCC 6205 / CBS 148.51 / DSM 1962 / NBRC 6347 / NRRL 1970)</name>
    <name type="common">Soil fungus</name>
    <dbReference type="NCBI Taxonomy" id="306901"/>
    <lineage>
        <taxon>Eukaryota</taxon>
        <taxon>Fungi</taxon>
        <taxon>Dikarya</taxon>
        <taxon>Ascomycota</taxon>
        <taxon>Pezizomycotina</taxon>
        <taxon>Sordariomycetes</taxon>
        <taxon>Sordariomycetidae</taxon>
        <taxon>Sordariales</taxon>
        <taxon>Chaetomiaceae</taxon>
        <taxon>Chaetomium</taxon>
    </lineage>
</organism>
<dbReference type="RefSeq" id="XP_001228320.1">
    <property type="nucleotide sequence ID" value="XM_001228319.1"/>
</dbReference>
<dbReference type="AlphaFoldDB" id="Q2GNR1"/>
<name>Q2GNR1_CHAGB</name>
<dbReference type="InParanoid" id="Q2GNR1"/>
<sequence length="88" mass="9492">MAILSNDGHGKGGSHAEYREHKVLSMGFKAWLAINTLKARALGGQCWICSPRWGFTACRSSVKGPTALVDRITVGPPGAEPGWRWLGD</sequence>
<protein>
    <submittedName>
        <fullName evidence="1">Uncharacterized protein</fullName>
    </submittedName>
</protein>
<dbReference type="GeneID" id="4396253"/>
<proteinExistence type="predicted"/>
<accession>Q2GNR1</accession>
<evidence type="ECO:0000313" key="1">
    <source>
        <dbReference type="EMBL" id="EAQ83989.1"/>
    </source>
</evidence>
<gene>
    <name evidence="1" type="ORF">CHGG_10393</name>
</gene>
<reference evidence="2" key="1">
    <citation type="journal article" date="2015" name="Genome Announc.">
        <title>Draft genome sequence of the cellulolytic fungus Chaetomium globosum.</title>
        <authorList>
            <person name="Cuomo C.A."/>
            <person name="Untereiner W.A."/>
            <person name="Ma L.-J."/>
            <person name="Grabherr M."/>
            <person name="Birren B.W."/>
        </authorList>
    </citation>
    <scope>NUCLEOTIDE SEQUENCE [LARGE SCALE GENOMIC DNA]</scope>
    <source>
        <strain evidence="2">ATCC 6205 / CBS 148.51 / DSM 1962 / NBRC 6347 / NRRL 1970</strain>
    </source>
</reference>
<keyword evidence="2" id="KW-1185">Reference proteome</keyword>
<evidence type="ECO:0000313" key="2">
    <source>
        <dbReference type="Proteomes" id="UP000001056"/>
    </source>
</evidence>
<dbReference type="Proteomes" id="UP000001056">
    <property type="component" value="Unassembled WGS sequence"/>
</dbReference>